<sequence>MLNYRQRGYVGQVEWPPRDGYRVRANVILFYTDRGCSSDFKAWPVVTQSDDDRYFPENFHLDGINDAISSFMVADEWKVKSLENVCGETGHLGNSSATANDAGSEERSTAVNSTVEYL</sequence>
<dbReference type="EMBL" id="JAGDFM010000205">
    <property type="protein sequence ID" value="KAG7382511.1"/>
    <property type="molecule type" value="Genomic_DNA"/>
</dbReference>
<evidence type="ECO:0000313" key="2">
    <source>
        <dbReference type="EMBL" id="KAG7382511.1"/>
    </source>
</evidence>
<evidence type="ECO:0000256" key="1">
    <source>
        <dbReference type="SAM" id="MobiDB-lite"/>
    </source>
</evidence>
<evidence type="ECO:0000313" key="3">
    <source>
        <dbReference type="Proteomes" id="UP000694044"/>
    </source>
</evidence>
<dbReference type="Proteomes" id="UP000694044">
    <property type="component" value="Unassembled WGS sequence"/>
</dbReference>
<protein>
    <submittedName>
        <fullName evidence="2">Epsin-1, required for endocytosis and actin patch assembly</fullName>
    </submittedName>
</protein>
<keyword evidence="3" id="KW-1185">Reference proteome</keyword>
<reference evidence="2" key="1">
    <citation type="submission" date="2021-02" db="EMBL/GenBank/DDBJ databases">
        <authorList>
            <person name="Palmer J.M."/>
        </authorList>
    </citation>
    <scope>NUCLEOTIDE SEQUENCE</scope>
    <source>
        <strain evidence="2">SCRP734</strain>
    </source>
</reference>
<proteinExistence type="predicted"/>
<dbReference type="AlphaFoldDB" id="A0A8T1VMY5"/>
<gene>
    <name evidence="2" type="primary">ENT1_5</name>
    <name evidence="2" type="ORF">PHYPSEUDO_004778</name>
</gene>
<dbReference type="OrthoDB" id="91746at2759"/>
<feature type="compositionally biased region" description="Polar residues" evidence="1">
    <location>
        <begin position="109"/>
        <end position="118"/>
    </location>
</feature>
<accession>A0A8T1VMY5</accession>
<feature type="region of interest" description="Disordered" evidence="1">
    <location>
        <begin position="89"/>
        <end position="118"/>
    </location>
</feature>
<comment type="caution">
    <text evidence="2">The sequence shown here is derived from an EMBL/GenBank/DDBJ whole genome shotgun (WGS) entry which is preliminary data.</text>
</comment>
<name>A0A8T1VMY5_9STRA</name>
<organism evidence="2 3">
    <name type="scientific">Phytophthora pseudosyringae</name>
    <dbReference type="NCBI Taxonomy" id="221518"/>
    <lineage>
        <taxon>Eukaryota</taxon>
        <taxon>Sar</taxon>
        <taxon>Stramenopiles</taxon>
        <taxon>Oomycota</taxon>
        <taxon>Peronosporomycetes</taxon>
        <taxon>Peronosporales</taxon>
        <taxon>Peronosporaceae</taxon>
        <taxon>Phytophthora</taxon>
    </lineage>
</organism>
<feature type="compositionally biased region" description="Polar residues" evidence="1">
    <location>
        <begin position="92"/>
        <end position="101"/>
    </location>
</feature>